<proteinExistence type="predicted"/>
<comment type="caution">
    <text evidence="4">The sequence shown here is derived from an EMBL/GenBank/DDBJ whole genome shotgun (WGS) entry which is preliminary data.</text>
</comment>
<evidence type="ECO:0000259" key="3">
    <source>
        <dbReference type="PROSITE" id="PS50026"/>
    </source>
</evidence>
<dbReference type="PROSITE" id="PS01186">
    <property type="entry name" value="EGF_2"/>
    <property type="match status" value="1"/>
</dbReference>
<keyword evidence="1" id="KW-1015">Disulfide bond</keyword>
<dbReference type="AlphaFoldDB" id="A0A8T2PJM9"/>
<dbReference type="SUPFAM" id="SSF57196">
    <property type="entry name" value="EGF/Laminin"/>
    <property type="match status" value="1"/>
</dbReference>
<protein>
    <recommendedName>
        <fullName evidence="3">EGF-like domain-containing protein</fullName>
    </recommendedName>
</protein>
<evidence type="ECO:0000313" key="5">
    <source>
        <dbReference type="Proteomes" id="UP000824540"/>
    </source>
</evidence>
<dbReference type="EMBL" id="JAFBMS010000006">
    <property type="protein sequence ID" value="KAG9351996.1"/>
    <property type="molecule type" value="Genomic_DNA"/>
</dbReference>
<feature type="disulfide bond" evidence="1">
    <location>
        <begin position="14"/>
        <end position="23"/>
    </location>
</feature>
<dbReference type="PROSITE" id="PS50026">
    <property type="entry name" value="EGF_3"/>
    <property type="match status" value="1"/>
</dbReference>
<dbReference type="PROSITE" id="PS00022">
    <property type="entry name" value="EGF_1"/>
    <property type="match status" value="1"/>
</dbReference>
<organism evidence="4 5">
    <name type="scientific">Albula glossodonta</name>
    <name type="common">roundjaw bonefish</name>
    <dbReference type="NCBI Taxonomy" id="121402"/>
    <lineage>
        <taxon>Eukaryota</taxon>
        <taxon>Metazoa</taxon>
        <taxon>Chordata</taxon>
        <taxon>Craniata</taxon>
        <taxon>Vertebrata</taxon>
        <taxon>Euteleostomi</taxon>
        <taxon>Actinopterygii</taxon>
        <taxon>Neopterygii</taxon>
        <taxon>Teleostei</taxon>
        <taxon>Albuliformes</taxon>
        <taxon>Albulidae</taxon>
        <taxon>Albula</taxon>
    </lineage>
</organism>
<sequence>MNGGVCSSRTHCLCPPGFRGRFCQFPQPQIPEAQGPHGSKQPVYTLQLVPDGPGLRDGTGQQQMAQTHSVITLPLAQGGGHHSSEVQVKVRVHHPPDTSVVIHPVDQSGSDTKPSPKPRLVLQTHKPRGRCFQETTPKQDVSMTGLLIGYNLFDEVK</sequence>
<dbReference type="Proteomes" id="UP000824540">
    <property type="component" value="Unassembled WGS sequence"/>
</dbReference>
<accession>A0A8T2PJM9</accession>
<keyword evidence="5" id="KW-1185">Reference proteome</keyword>
<feature type="region of interest" description="Disordered" evidence="2">
    <location>
        <begin position="99"/>
        <end position="121"/>
    </location>
</feature>
<name>A0A8T2PJM9_9TELE</name>
<comment type="caution">
    <text evidence="1">Lacks conserved residue(s) required for the propagation of feature annotation.</text>
</comment>
<dbReference type="OrthoDB" id="10045365at2759"/>
<dbReference type="CDD" id="cd00054">
    <property type="entry name" value="EGF_CA"/>
    <property type="match status" value="1"/>
</dbReference>
<keyword evidence="1" id="KW-0245">EGF-like domain</keyword>
<feature type="domain" description="EGF-like" evidence="3">
    <location>
        <begin position="1"/>
        <end position="24"/>
    </location>
</feature>
<dbReference type="InterPro" id="IPR000742">
    <property type="entry name" value="EGF"/>
</dbReference>
<evidence type="ECO:0000256" key="1">
    <source>
        <dbReference type="PROSITE-ProRule" id="PRU00076"/>
    </source>
</evidence>
<reference evidence="4" key="1">
    <citation type="thesis" date="2021" institute="BYU ScholarsArchive" country="Provo, UT, USA">
        <title>Applications of and Algorithms for Genome Assembly and Genomic Analyses with an Emphasis on Marine Teleosts.</title>
        <authorList>
            <person name="Pickett B.D."/>
        </authorList>
    </citation>
    <scope>NUCLEOTIDE SEQUENCE</scope>
    <source>
        <strain evidence="4">HI-2016</strain>
    </source>
</reference>
<dbReference type="Gene3D" id="2.10.25.10">
    <property type="entry name" value="Laminin"/>
    <property type="match status" value="1"/>
</dbReference>
<evidence type="ECO:0000313" key="4">
    <source>
        <dbReference type="EMBL" id="KAG9351996.1"/>
    </source>
</evidence>
<evidence type="ECO:0000256" key="2">
    <source>
        <dbReference type="SAM" id="MobiDB-lite"/>
    </source>
</evidence>
<gene>
    <name evidence="4" type="ORF">JZ751_023247</name>
</gene>